<dbReference type="Pfam" id="PF04203">
    <property type="entry name" value="Sortase"/>
    <property type="match status" value="1"/>
</dbReference>
<gene>
    <name evidence="4" type="ORF">ERS852578_00380</name>
</gene>
<evidence type="ECO:0000313" key="5">
    <source>
        <dbReference type="Proteomes" id="UP000095390"/>
    </source>
</evidence>
<keyword evidence="3" id="KW-1133">Transmembrane helix</keyword>
<dbReference type="NCBIfam" id="TIGR01076">
    <property type="entry name" value="sortase_fam"/>
    <property type="match status" value="1"/>
</dbReference>
<dbReference type="OrthoDB" id="1648028at2"/>
<evidence type="ECO:0000256" key="2">
    <source>
        <dbReference type="PIRSR" id="PIRSR605754-1"/>
    </source>
</evidence>
<dbReference type="Gene3D" id="2.40.260.10">
    <property type="entry name" value="Sortase"/>
    <property type="match status" value="1"/>
</dbReference>
<accession>A0A173RTN5</accession>
<dbReference type="NCBIfam" id="NF033745">
    <property type="entry name" value="class_C_sortase"/>
    <property type="match status" value="1"/>
</dbReference>
<keyword evidence="1" id="KW-0378">Hydrolase</keyword>
<proteinExistence type="predicted"/>
<organism evidence="4 5">
    <name type="scientific">Anaerobutyricum hallii</name>
    <dbReference type="NCBI Taxonomy" id="39488"/>
    <lineage>
        <taxon>Bacteria</taxon>
        <taxon>Bacillati</taxon>
        <taxon>Bacillota</taxon>
        <taxon>Clostridia</taxon>
        <taxon>Lachnospirales</taxon>
        <taxon>Lachnospiraceae</taxon>
        <taxon>Anaerobutyricum</taxon>
    </lineage>
</organism>
<protein>
    <submittedName>
        <fullName evidence="4">Sortase (Surface protein transpeptidase)</fullName>
    </submittedName>
</protein>
<dbReference type="AlphaFoldDB" id="A0A173RTN5"/>
<dbReference type="InterPro" id="IPR005754">
    <property type="entry name" value="Sortase"/>
</dbReference>
<dbReference type="SUPFAM" id="SSF63817">
    <property type="entry name" value="Sortase"/>
    <property type="match status" value="1"/>
</dbReference>
<dbReference type="EMBL" id="CYYC01000003">
    <property type="protein sequence ID" value="CUM81015.1"/>
    <property type="molecule type" value="Genomic_DNA"/>
</dbReference>
<keyword evidence="3" id="KW-0472">Membrane</keyword>
<evidence type="ECO:0000256" key="1">
    <source>
        <dbReference type="ARBA" id="ARBA00022801"/>
    </source>
</evidence>
<feature type="active site" description="Acyl-thioester intermediate" evidence="2">
    <location>
        <position position="226"/>
    </location>
</feature>
<keyword evidence="3" id="KW-0812">Transmembrane</keyword>
<sequence length="317" mass="35490">MKSGKKSEKKSKKTLKKKKLSSNITTIILILIFLVGLSVMLYPTVSNYINQRHQSKAIAAYDEKVSEMKPEDYTKYFEAAEKYNKKLAKNPSAFYNPDEIKGYEKILDISGTGIMGYITIKKLGVELPIYHGTDEGILQIAAGHLKGTSFPVGGDSTHSVISAHRGLPSTKLFTDLDKMEVGDTFTITILNREITYEVDDISIVLPDETDSLQIEDKKDYCTLMTCTPYGINTHRLLVRGHCIGTGEPQHIHVTAEAFQIDPTITASVMGIILLIMLLIRVLIRTRKKGQEGKHLKCNQVFFHLKRGDLIGNNKKTK</sequence>
<feature type="transmembrane region" description="Helical" evidence="3">
    <location>
        <begin position="264"/>
        <end position="283"/>
    </location>
</feature>
<evidence type="ECO:0000256" key="3">
    <source>
        <dbReference type="SAM" id="Phobius"/>
    </source>
</evidence>
<dbReference type="InterPro" id="IPR023365">
    <property type="entry name" value="Sortase_dom-sf"/>
</dbReference>
<dbReference type="GO" id="GO:0016787">
    <property type="term" value="F:hydrolase activity"/>
    <property type="evidence" value="ECO:0007669"/>
    <property type="project" value="UniProtKB-KW"/>
</dbReference>
<dbReference type="Proteomes" id="UP000095390">
    <property type="component" value="Unassembled WGS sequence"/>
</dbReference>
<feature type="active site" description="Proton donor/acceptor" evidence="2">
    <location>
        <position position="164"/>
    </location>
</feature>
<dbReference type="InterPro" id="IPR042002">
    <property type="entry name" value="Sortase_C"/>
</dbReference>
<dbReference type="RefSeq" id="WP_070103875.1">
    <property type="nucleotide sequence ID" value="NZ_CYYC01000003.1"/>
</dbReference>
<feature type="transmembrane region" description="Helical" evidence="3">
    <location>
        <begin position="20"/>
        <end position="42"/>
    </location>
</feature>
<name>A0A173RTN5_9FIRM</name>
<evidence type="ECO:0000313" key="4">
    <source>
        <dbReference type="EMBL" id="CUM81015.1"/>
    </source>
</evidence>
<reference evidence="4 5" key="1">
    <citation type="submission" date="2015-09" db="EMBL/GenBank/DDBJ databases">
        <authorList>
            <consortium name="Pathogen Informatics"/>
        </authorList>
    </citation>
    <scope>NUCLEOTIDE SEQUENCE [LARGE SCALE GENOMIC DNA]</scope>
    <source>
        <strain evidence="4 5">2789STDY5834966</strain>
    </source>
</reference>
<dbReference type="CDD" id="cd05827">
    <property type="entry name" value="Sortase_C"/>
    <property type="match status" value="1"/>
</dbReference>